<sequence length="395" mass="42288">MSDGTRDLIVSALRGALDVEHTARGLVPHRLPRSVDAYHDEETLRANATQPSGVRLALATAANKVTLTALSTRRFFPGMDPESVEVPYGAVSGGLTVEQREIEGSYDLLQLSGPPEHHPGTPASLVFEFRGDGTVRDVEIWLPNNATVEILDLQGDAPIQAAPPSDLPRWTHYGSSISHCAEADSPLSTWPAVAARELGLNLTSLAFGGGAHLDHFVARVIGDLDADLISLKIGINIVNGDTMKRRTFIPAVHAFLDTIREAQPHVPILLISPIACPMQENDPGPITWDLEAAGLRTVPSSMPGQNFGSLTLTDIRSILAGIVDARSVADPALYYLDGLELFGPDDAPDLPDGLHPNTAGYLRMGNRFVGNEHTNEWLRGTRSGSGFGRMSASPA</sequence>
<dbReference type="Proteomes" id="UP001174209">
    <property type="component" value="Unassembled WGS sequence"/>
</dbReference>
<accession>A0ABT8JYJ7</accession>
<evidence type="ECO:0000313" key="2">
    <source>
        <dbReference type="EMBL" id="MDN4610144.1"/>
    </source>
</evidence>
<comment type="caution">
    <text evidence="2">The sequence shown here is derived from an EMBL/GenBank/DDBJ whole genome shotgun (WGS) entry which is preliminary data.</text>
</comment>
<gene>
    <name evidence="2" type="ORF">P5G52_04610</name>
</gene>
<reference evidence="2" key="1">
    <citation type="submission" date="2023-06" db="EMBL/GenBank/DDBJ databases">
        <title>MT1 and MT2 Draft Genomes of Novel Species.</title>
        <authorList>
            <person name="Venkateswaran K."/>
        </authorList>
    </citation>
    <scope>NUCLEOTIDE SEQUENCE</scope>
    <source>
        <strain evidence="2">IIF3SC-B10</strain>
    </source>
</reference>
<dbReference type="SUPFAM" id="SSF52266">
    <property type="entry name" value="SGNH hydrolase"/>
    <property type="match status" value="1"/>
</dbReference>
<evidence type="ECO:0000259" key="1">
    <source>
        <dbReference type="Pfam" id="PF13472"/>
    </source>
</evidence>
<dbReference type="InterPro" id="IPR036514">
    <property type="entry name" value="SGNH_hydro_sf"/>
</dbReference>
<dbReference type="Pfam" id="PF13472">
    <property type="entry name" value="Lipase_GDSL_2"/>
    <property type="match status" value="1"/>
</dbReference>
<dbReference type="RefSeq" id="WP_301225097.1">
    <property type="nucleotide sequence ID" value="NZ_JAROCG010000001.1"/>
</dbReference>
<dbReference type="Gene3D" id="3.40.50.1110">
    <property type="entry name" value="SGNH hydrolase"/>
    <property type="match status" value="1"/>
</dbReference>
<dbReference type="GO" id="GO:0016787">
    <property type="term" value="F:hydrolase activity"/>
    <property type="evidence" value="ECO:0007669"/>
    <property type="project" value="UniProtKB-KW"/>
</dbReference>
<proteinExistence type="predicted"/>
<dbReference type="InterPro" id="IPR013830">
    <property type="entry name" value="SGNH_hydro"/>
</dbReference>
<dbReference type="EMBL" id="JAROCG010000001">
    <property type="protein sequence ID" value="MDN4610144.1"/>
    <property type="molecule type" value="Genomic_DNA"/>
</dbReference>
<feature type="domain" description="SGNH hydrolase-type esterase" evidence="1">
    <location>
        <begin position="173"/>
        <end position="361"/>
    </location>
</feature>
<evidence type="ECO:0000313" key="3">
    <source>
        <dbReference type="Proteomes" id="UP001174209"/>
    </source>
</evidence>
<dbReference type="Gene3D" id="2.60.120.260">
    <property type="entry name" value="Galactose-binding domain-like"/>
    <property type="match status" value="1"/>
</dbReference>
<protein>
    <submittedName>
        <fullName evidence="2">SGNH/GDSL hydrolase family protein</fullName>
    </submittedName>
</protein>
<name>A0ABT8JYJ7_9MICC</name>
<organism evidence="2 3">
    <name type="scientific">Arthrobacter burdickii</name>
    <dbReference type="NCBI Taxonomy" id="3035920"/>
    <lineage>
        <taxon>Bacteria</taxon>
        <taxon>Bacillati</taxon>
        <taxon>Actinomycetota</taxon>
        <taxon>Actinomycetes</taxon>
        <taxon>Micrococcales</taxon>
        <taxon>Micrococcaceae</taxon>
        <taxon>Arthrobacter</taxon>
    </lineage>
</organism>
<keyword evidence="2" id="KW-0378">Hydrolase</keyword>
<keyword evidence="3" id="KW-1185">Reference proteome</keyword>